<proteinExistence type="predicted"/>
<dbReference type="EMBL" id="UGFC01000005">
    <property type="protein sequence ID" value="STM10419.1"/>
    <property type="molecule type" value="Genomic_DNA"/>
</dbReference>
<dbReference type="Pfam" id="PF08891">
    <property type="entry name" value="YfcL"/>
    <property type="match status" value="1"/>
</dbReference>
<gene>
    <name evidence="1" type="primary">yfcL</name>
    <name evidence="1" type="ORF">NCTC7922_01184</name>
</gene>
<evidence type="ECO:0000313" key="2">
    <source>
        <dbReference type="Proteomes" id="UP000254174"/>
    </source>
</evidence>
<organism evidence="1 2">
    <name type="scientific">Escherichia coli</name>
    <dbReference type="NCBI Taxonomy" id="562"/>
    <lineage>
        <taxon>Bacteria</taxon>
        <taxon>Pseudomonadati</taxon>
        <taxon>Pseudomonadota</taxon>
        <taxon>Gammaproteobacteria</taxon>
        <taxon>Enterobacterales</taxon>
        <taxon>Enterobacteriaceae</taxon>
        <taxon>Escherichia</taxon>
    </lineage>
</organism>
<dbReference type="InterPro" id="IPR014987">
    <property type="entry name" value="UPF_YfcL"/>
</dbReference>
<accession>A0A377CZY1</accession>
<sequence length="101" mass="10652">MIAEFESRILALIDGMVDHASDDELFASGYLRGHLTLAIAELESGDDHSAQAVHTTVSQSLEKAIGAGELSPRDQALVTDMWGKPVSAGVTAVSNVPDKAF</sequence>
<dbReference type="Proteomes" id="UP000254174">
    <property type="component" value="Unassembled WGS sequence"/>
</dbReference>
<dbReference type="AlphaFoldDB" id="A0A377CZY1"/>
<reference evidence="1 2" key="1">
    <citation type="submission" date="2018-06" db="EMBL/GenBank/DDBJ databases">
        <authorList>
            <consortium name="Pathogen Informatics"/>
            <person name="Doyle S."/>
        </authorList>
    </citation>
    <scope>NUCLEOTIDE SEQUENCE [LARGE SCALE GENOMIC DNA]</scope>
    <source>
        <strain evidence="1 2">NCTC7922</strain>
    </source>
</reference>
<protein>
    <submittedName>
        <fullName evidence="1">Protein</fullName>
    </submittedName>
</protein>
<evidence type="ECO:0000313" key="1">
    <source>
        <dbReference type="EMBL" id="STM10419.1"/>
    </source>
</evidence>
<name>A0A377CZY1_ECOLX</name>